<proteinExistence type="predicted"/>
<keyword evidence="2" id="KW-0472">Membrane</keyword>
<sequence>MGTAKRERKKANRQLRLEQLEKQRRQQKVKRRGLQFGVGIPLVVGILVLIVWAVTSNDKDSTSDGGATDTTEVVDTAPTDDSTVPETTIAPLACPNDDGSSVHEGEFPAAPGLCIDPTKVYVATVTTNKGEFTMELDPGIAPNTVNNFVYLANYHYFDGTKCHRIIPGFVVQCGDPTGTGSGGPGYSFADELPTAGSYQLGSLAMANSGPDTNGSQFFIITGQNGASLGPRYSLFGQVTAGFDTTVKAMEAEGSEGAGTPKSDVIIEKVVVSVKPGATATVTTTTVTPTTAAPIETSAPTETTTAN</sequence>
<dbReference type="EMBL" id="CAEZXX010000261">
    <property type="protein sequence ID" value="CAB4732526.1"/>
    <property type="molecule type" value="Genomic_DNA"/>
</dbReference>
<dbReference type="EMBL" id="CAFBLR010000269">
    <property type="protein sequence ID" value="CAB4886022.1"/>
    <property type="molecule type" value="Genomic_DNA"/>
</dbReference>
<dbReference type="PANTHER" id="PTHR45625">
    <property type="entry name" value="PEPTIDYL-PROLYL CIS-TRANS ISOMERASE-RELATED"/>
    <property type="match status" value="1"/>
</dbReference>
<feature type="transmembrane region" description="Helical" evidence="2">
    <location>
        <begin position="33"/>
        <end position="54"/>
    </location>
</feature>
<feature type="compositionally biased region" description="Basic and acidic residues" evidence="1">
    <location>
        <begin position="15"/>
        <end position="24"/>
    </location>
</feature>
<dbReference type="EMBL" id="CAEZYY010000004">
    <property type="protein sequence ID" value="CAB4743102.1"/>
    <property type="molecule type" value="Genomic_DNA"/>
</dbReference>
<dbReference type="CDD" id="cd00317">
    <property type="entry name" value="cyclophilin"/>
    <property type="match status" value="1"/>
</dbReference>
<feature type="compositionally biased region" description="Basic residues" evidence="1">
    <location>
        <begin position="1"/>
        <end position="13"/>
    </location>
</feature>
<evidence type="ECO:0000313" key="5">
    <source>
        <dbReference type="EMBL" id="CAB4743102.1"/>
    </source>
</evidence>
<dbReference type="Pfam" id="PF00160">
    <property type="entry name" value="Pro_isomerase"/>
    <property type="match status" value="1"/>
</dbReference>
<dbReference type="PANTHER" id="PTHR45625:SF3">
    <property type="entry name" value="PEPTIDYL-PROLYL CIS-TRANS ISOMERASE B-RELATED"/>
    <property type="match status" value="1"/>
</dbReference>
<name>A0A6J6T741_9ZZZZ</name>
<feature type="region of interest" description="Disordered" evidence="1">
    <location>
        <begin position="58"/>
        <end position="85"/>
    </location>
</feature>
<dbReference type="Gene3D" id="2.40.100.10">
    <property type="entry name" value="Cyclophilin-like"/>
    <property type="match status" value="1"/>
</dbReference>
<evidence type="ECO:0000259" key="3">
    <source>
        <dbReference type="PROSITE" id="PS50072"/>
    </source>
</evidence>
<evidence type="ECO:0000313" key="4">
    <source>
        <dbReference type="EMBL" id="CAB4732526.1"/>
    </source>
</evidence>
<dbReference type="SUPFAM" id="SSF50891">
    <property type="entry name" value="Cyclophilin-like"/>
    <property type="match status" value="1"/>
</dbReference>
<keyword evidence="2" id="KW-0812">Transmembrane</keyword>
<keyword evidence="2" id="KW-1133">Transmembrane helix</keyword>
<dbReference type="GO" id="GO:0003755">
    <property type="term" value="F:peptidyl-prolyl cis-trans isomerase activity"/>
    <property type="evidence" value="ECO:0007669"/>
    <property type="project" value="InterPro"/>
</dbReference>
<dbReference type="InterPro" id="IPR029000">
    <property type="entry name" value="Cyclophilin-like_dom_sf"/>
</dbReference>
<dbReference type="AlphaFoldDB" id="A0A6J6T741"/>
<evidence type="ECO:0000313" key="6">
    <source>
        <dbReference type="EMBL" id="CAB4886022.1"/>
    </source>
</evidence>
<dbReference type="InterPro" id="IPR044666">
    <property type="entry name" value="Cyclophilin_A-like"/>
</dbReference>
<dbReference type="InterPro" id="IPR002130">
    <property type="entry name" value="Cyclophilin-type_PPIase_dom"/>
</dbReference>
<evidence type="ECO:0000256" key="1">
    <source>
        <dbReference type="SAM" id="MobiDB-lite"/>
    </source>
</evidence>
<dbReference type="PROSITE" id="PS50072">
    <property type="entry name" value="CSA_PPIASE_2"/>
    <property type="match status" value="1"/>
</dbReference>
<protein>
    <submittedName>
        <fullName evidence="5">Unannotated protein</fullName>
    </submittedName>
</protein>
<accession>A0A6J6T741</accession>
<feature type="region of interest" description="Disordered" evidence="1">
    <location>
        <begin position="1"/>
        <end position="28"/>
    </location>
</feature>
<dbReference type="PRINTS" id="PR00153">
    <property type="entry name" value="CSAPPISMRASE"/>
</dbReference>
<evidence type="ECO:0000256" key="2">
    <source>
        <dbReference type="SAM" id="Phobius"/>
    </source>
</evidence>
<gene>
    <name evidence="4" type="ORF">UFOPK2602_02425</name>
    <name evidence="5" type="ORF">UFOPK2806_00525</name>
    <name evidence="6" type="ORF">UFOPK3417_01954</name>
    <name evidence="7" type="ORF">UFOPK4306_00549</name>
</gene>
<reference evidence="5" key="1">
    <citation type="submission" date="2020-05" db="EMBL/GenBank/DDBJ databases">
        <authorList>
            <person name="Chiriac C."/>
            <person name="Salcher M."/>
            <person name="Ghai R."/>
            <person name="Kavagutti S V."/>
        </authorList>
    </citation>
    <scope>NUCLEOTIDE SEQUENCE</scope>
</reference>
<organism evidence="5">
    <name type="scientific">freshwater metagenome</name>
    <dbReference type="NCBI Taxonomy" id="449393"/>
    <lineage>
        <taxon>unclassified sequences</taxon>
        <taxon>metagenomes</taxon>
        <taxon>ecological metagenomes</taxon>
    </lineage>
</organism>
<dbReference type="EMBL" id="CAFBQP010000015">
    <property type="protein sequence ID" value="CAB5056352.1"/>
    <property type="molecule type" value="Genomic_DNA"/>
</dbReference>
<evidence type="ECO:0000313" key="7">
    <source>
        <dbReference type="EMBL" id="CAB5056352.1"/>
    </source>
</evidence>
<feature type="domain" description="PPIase cyclophilin-type" evidence="3">
    <location>
        <begin position="119"/>
        <end position="271"/>
    </location>
</feature>